<evidence type="ECO:0000313" key="3">
    <source>
        <dbReference type="Proteomes" id="UP001240447"/>
    </source>
</evidence>
<organism evidence="2 3">
    <name type="scientific">Nocardioides massiliensis</name>
    <dbReference type="NCBI Taxonomy" id="1325935"/>
    <lineage>
        <taxon>Bacteria</taxon>
        <taxon>Bacillati</taxon>
        <taxon>Actinomycetota</taxon>
        <taxon>Actinomycetes</taxon>
        <taxon>Propionibacteriales</taxon>
        <taxon>Nocardioidaceae</taxon>
        <taxon>Nocardioides</taxon>
    </lineage>
</organism>
<dbReference type="Proteomes" id="UP001240447">
    <property type="component" value="Unassembled WGS sequence"/>
</dbReference>
<gene>
    <name evidence="2" type="ORF">J2S59_001888</name>
</gene>
<proteinExistence type="predicted"/>
<name>A0ABT9NNT6_9ACTN</name>
<dbReference type="RefSeq" id="WP_068117005.1">
    <property type="nucleotide sequence ID" value="NZ_CCXJ01000060.1"/>
</dbReference>
<reference evidence="2 3" key="1">
    <citation type="submission" date="2023-07" db="EMBL/GenBank/DDBJ databases">
        <title>Sequencing the genomes of 1000 actinobacteria strains.</title>
        <authorList>
            <person name="Klenk H.-P."/>
        </authorList>
    </citation>
    <scope>NUCLEOTIDE SEQUENCE [LARGE SCALE GENOMIC DNA]</scope>
    <source>
        <strain evidence="2 3">GD13</strain>
    </source>
</reference>
<feature type="transmembrane region" description="Helical" evidence="1">
    <location>
        <begin position="144"/>
        <end position="173"/>
    </location>
</feature>
<feature type="transmembrane region" description="Helical" evidence="1">
    <location>
        <begin position="12"/>
        <end position="34"/>
    </location>
</feature>
<sequence>MRAALDRLISWTGILLALVLLVAGGLLTWASMFIGDQVDQQLSDQEIVMPTEEAIDADEALTDEDRDALREFAGEPLDNGPKAKAYADNYILRHMEAATGGETYNSLGAVQREACADPESEECAQVNAQRDTAFKGNTLRGLLLYGYAFATMGTIAGYAAIGAFVGAVLLLILAGLGMRHAKRAEEERKAGVTTV</sequence>
<keyword evidence="1" id="KW-0812">Transmembrane</keyword>
<keyword evidence="3" id="KW-1185">Reference proteome</keyword>
<evidence type="ECO:0008006" key="4">
    <source>
        <dbReference type="Google" id="ProtNLM"/>
    </source>
</evidence>
<evidence type="ECO:0000256" key="1">
    <source>
        <dbReference type="SAM" id="Phobius"/>
    </source>
</evidence>
<keyword evidence="1" id="KW-1133">Transmembrane helix</keyword>
<evidence type="ECO:0000313" key="2">
    <source>
        <dbReference type="EMBL" id="MDP9822079.1"/>
    </source>
</evidence>
<keyword evidence="1" id="KW-0472">Membrane</keyword>
<accession>A0ABT9NNT6</accession>
<comment type="caution">
    <text evidence="2">The sequence shown here is derived from an EMBL/GenBank/DDBJ whole genome shotgun (WGS) entry which is preliminary data.</text>
</comment>
<dbReference type="EMBL" id="JAUSQM010000001">
    <property type="protein sequence ID" value="MDP9822079.1"/>
    <property type="molecule type" value="Genomic_DNA"/>
</dbReference>
<protein>
    <recommendedName>
        <fullName evidence="4">Aromatic ring-opening dioxygenase LigA</fullName>
    </recommendedName>
</protein>